<dbReference type="Pfam" id="PF13472">
    <property type="entry name" value="Lipase_GDSL_2"/>
    <property type="match status" value="1"/>
</dbReference>
<dbReference type="SUPFAM" id="SSF52266">
    <property type="entry name" value="SGNH hydrolase"/>
    <property type="match status" value="1"/>
</dbReference>
<evidence type="ECO:0000313" key="4">
    <source>
        <dbReference type="Proteomes" id="UP001244341"/>
    </source>
</evidence>
<gene>
    <name evidence="3" type="ORF">OEZ85_009106</name>
</gene>
<evidence type="ECO:0000256" key="1">
    <source>
        <dbReference type="SAM" id="SignalP"/>
    </source>
</evidence>
<feature type="chain" id="PRO_5047470580" description="SGNH hydrolase-type esterase domain-containing protein" evidence="1">
    <location>
        <begin position="22"/>
        <end position="948"/>
    </location>
</feature>
<dbReference type="PANTHER" id="PTHR34407:SF1">
    <property type="entry name" value="SGNH HYDROLASE-TYPE ESTERASE DOMAIN-CONTAINING PROTEIN"/>
    <property type="match status" value="1"/>
</dbReference>
<dbReference type="InterPro" id="IPR013830">
    <property type="entry name" value="SGNH_hydro"/>
</dbReference>
<feature type="domain" description="SGNH hydrolase-type esterase" evidence="2">
    <location>
        <begin position="477"/>
        <end position="685"/>
    </location>
</feature>
<dbReference type="EMBL" id="CP126208">
    <property type="protein sequence ID" value="WIA09727.1"/>
    <property type="molecule type" value="Genomic_DNA"/>
</dbReference>
<organism evidence="3 4">
    <name type="scientific">Tetradesmus obliquus</name>
    <name type="common">Green alga</name>
    <name type="synonym">Acutodesmus obliquus</name>
    <dbReference type="NCBI Taxonomy" id="3088"/>
    <lineage>
        <taxon>Eukaryota</taxon>
        <taxon>Viridiplantae</taxon>
        <taxon>Chlorophyta</taxon>
        <taxon>core chlorophytes</taxon>
        <taxon>Chlorophyceae</taxon>
        <taxon>CS clade</taxon>
        <taxon>Sphaeropleales</taxon>
        <taxon>Scenedesmaceae</taxon>
        <taxon>Tetradesmus</taxon>
    </lineage>
</organism>
<keyword evidence="4" id="KW-1185">Reference proteome</keyword>
<sequence length="948" mass="101259">MRTILVFVSISVLAAAHACCAQQEAAAAQCSVKYATDSQLLFGDVFEACKSGCQPRSDDWSQGCNPAVVPNPLRYGTCRPSQTQLVLRHLSGQGDFAAMSRFSPCTLHQHLRGRTLWLVGDSLMKNYYLALRCFLLDFWDHAKGECAPTPDPALHRAIYQAADTNISSVLGSNVITDVPRCLHLVGGGRVCWVHCVRGEEFAGTDPQAPGLLPLLQSSGVAKGRDVFFVNFGRWHYFNCLGLQEDTYRKSLHQLGEFYQATRSSFPNLIFKVSSHDHTACQPGQQAARAIKDKCVPVSEGAYPLTLGRTVASIGEQVLSRYGVPLINTYNATVALHLGHIFHPLGEVQDCLHYCSPGIPEYDMWGMFKAMQALSIKPLEPQTAGVTAAADAAAATAAADEAAAAAAAEPAAQACVPVTDTIPPPEAQQALNTLLQAPLLGPNWLLSRGFAGAPANARNWDRLAQALAGKSNVTVVTFGGSVTQGHLRESRNGSWVEEMQAWLGEAFPGVTLNVINLGRGSTTALPAAMCWYDYLPPTADLVIVEYSANGCLRLQCTSIASQRVADYEVADYEVLLRRVMRRAPNAALLSFGIFSFGSTAAAPKASGATPGAARDAPNSDLPVPFYNSGLAMHALLAEVYSIPFVSARNALYSLMWDDAALAAATGFTKRQLMQDEIHPTALGQALYGRGLVAYAMQRMLARELKVMGNGDAAGGLPGGMPYDCDGAGAPAGPAGGASGVLVDAVIRPVSPLAAQEADGDPWCVESLAFQHWHNTTSQPKPRQWTWQDAAVQDGTRRYCDHYNCYRMGLTANRPGSALTLTVDTSSAVQRVAQQPKLYPAAALNKVQLAVLYTQVPRGKLGITRLSCVANCVCGEIEMDGIAADGDGSAALAAGRTEVTSHPQCVIRIEVLDKTSSGGHVFIVQGIAVIPYTSTPLLTPVERLLLNTQT</sequence>
<dbReference type="Gene3D" id="3.40.50.1110">
    <property type="entry name" value="SGNH hydrolase"/>
    <property type="match status" value="1"/>
</dbReference>
<dbReference type="PANTHER" id="PTHR34407">
    <property type="entry name" value="EXPRESSED PROTEIN"/>
    <property type="match status" value="1"/>
</dbReference>
<protein>
    <recommendedName>
        <fullName evidence="2">SGNH hydrolase-type esterase domain-containing protein</fullName>
    </recommendedName>
</protein>
<evidence type="ECO:0000313" key="3">
    <source>
        <dbReference type="EMBL" id="WIA09727.1"/>
    </source>
</evidence>
<name>A0ABY8TKU3_TETOB</name>
<dbReference type="InterPro" id="IPR036514">
    <property type="entry name" value="SGNH_hydro_sf"/>
</dbReference>
<dbReference type="CDD" id="cd00229">
    <property type="entry name" value="SGNH_hydrolase"/>
    <property type="match status" value="1"/>
</dbReference>
<proteinExistence type="predicted"/>
<evidence type="ECO:0000259" key="2">
    <source>
        <dbReference type="Pfam" id="PF13472"/>
    </source>
</evidence>
<accession>A0ABY8TKU3</accession>
<dbReference type="Proteomes" id="UP001244341">
    <property type="component" value="Chromosome 1b"/>
</dbReference>
<keyword evidence="1" id="KW-0732">Signal</keyword>
<feature type="signal peptide" evidence="1">
    <location>
        <begin position="1"/>
        <end position="21"/>
    </location>
</feature>
<reference evidence="3 4" key="1">
    <citation type="submission" date="2023-05" db="EMBL/GenBank/DDBJ databases">
        <title>A 100% complete, gapless, phased diploid assembly of the Scenedesmus obliquus UTEX 3031 genome.</title>
        <authorList>
            <person name="Biondi T.C."/>
            <person name="Hanschen E.R."/>
            <person name="Kwon T."/>
            <person name="Eng W."/>
            <person name="Kruse C.P.S."/>
            <person name="Koehler S.I."/>
            <person name="Kunde Y."/>
            <person name="Gleasner C.D."/>
            <person name="You Mak K.T."/>
            <person name="Polle J."/>
            <person name="Hovde B.T."/>
            <person name="Starkenburg S.R."/>
        </authorList>
    </citation>
    <scope>NUCLEOTIDE SEQUENCE [LARGE SCALE GENOMIC DNA]</scope>
    <source>
        <strain evidence="3 4">DOE0152z</strain>
    </source>
</reference>